<evidence type="ECO:0000313" key="1">
    <source>
        <dbReference type="EMBL" id="MBB4028163.1"/>
    </source>
</evidence>
<name>A0A7W6I014_9BACT</name>
<protein>
    <submittedName>
        <fullName evidence="1">Uncharacterized protein</fullName>
    </submittedName>
</protein>
<accession>A0A7W6I014</accession>
<dbReference type="EMBL" id="JACIES010000018">
    <property type="protein sequence ID" value="MBB4028163.1"/>
    <property type="molecule type" value="Genomic_DNA"/>
</dbReference>
<dbReference type="GeneID" id="93102076"/>
<dbReference type="RefSeq" id="WP_151412230.1">
    <property type="nucleotide sequence ID" value="NZ_AP028155.1"/>
</dbReference>
<reference evidence="1 2" key="1">
    <citation type="submission" date="2020-08" db="EMBL/GenBank/DDBJ databases">
        <title>Genomic Encyclopedia of Type Strains, Phase IV (KMG-IV): sequencing the most valuable type-strain genomes for metagenomic binning, comparative biology and taxonomic classification.</title>
        <authorList>
            <person name="Goeker M."/>
        </authorList>
    </citation>
    <scope>NUCLEOTIDE SEQUENCE [LARGE SCALE GENOMIC DNA]</scope>
    <source>
        <strain evidence="1 2">DSM 105721</strain>
    </source>
</reference>
<evidence type="ECO:0000313" key="2">
    <source>
        <dbReference type="Proteomes" id="UP000546007"/>
    </source>
</evidence>
<dbReference type="AlphaFoldDB" id="A0A7W6I014"/>
<dbReference type="Proteomes" id="UP000546007">
    <property type="component" value="Unassembled WGS sequence"/>
</dbReference>
<sequence>MKKITLLFIALFVVNTLFSQILYEEGIVKGKNVTYRVSRGKERFEKLFTYIQNVNNPDTTCKEVPERDVIPAQMVDLEAQLAVILHDFLSADELKECLPVVAGITLRLDASKKELLQVTNFFYLSATNSFWGNLSPDRLYELEQLIMKKLELPYKLQETYIKDDFRVFFDVFNIEDVKYVKEMKERRKRAMETWKKEDIEVRDVTEEWNARWMKKKKYKEVLL</sequence>
<comment type="caution">
    <text evidence="1">The sequence shown here is derived from an EMBL/GenBank/DDBJ whole genome shotgun (WGS) entry which is preliminary data.</text>
</comment>
<gene>
    <name evidence="1" type="ORF">GGR14_003991</name>
</gene>
<keyword evidence="2" id="KW-1185">Reference proteome</keyword>
<organism evidence="1 2">
    <name type="scientific">Butyricimonas faecihominis</name>
    <dbReference type="NCBI Taxonomy" id="1472416"/>
    <lineage>
        <taxon>Bacteria</taxon>
        <taxon>Pseudomonadati</taxon>
        <taxon>Bacteroidota</taxon>
        <taxon>Bacteroidia</taxon>
        <taxon>Bacteroidales</taxon>
        <taxon>Odoribacteraceae</taxon>
        <taxon>Butyricimonas</taxon>
    </lineage>
</organism>
<dbReference type="OrthoDB" id="1096651at2"/>
<proteinExistence type="predicted"/>